<dbReference type="GO" id="GO:0016920">
    <property type="term" value="F:pyroglutamyl-peptidase activity"/>
    <property type="evidence" value="ECO:0007669"/>
    <property type="project" value="UniProtKB-EC"/>
</dbReference>
<keyword evidence="8" id="KW-1185">Reference proteome</keyword>
<proteinExistence type="inferred from homology"/>
<comment type="caution">
    <text evidence="7">The sequence shown here is derived from an EMBL/GenBank/DDBJ whole genome shotgun (WGS) entry which is preliminary data.</text>
</comment>
<dbReference type="Proteomes" id="UP000252345">
    <property type="component" value="Unassembled WGS sequence"/>
</dbReference>
<protein>
    <recommendedName>
        <fullName evidence="6">Pyroglutamyl-peptidase I</fullName>
        <ecNumber evidence="6">3.4.19.3</ecNumber>
    </recommendedName>
</protein>
<evidence type="ECO:0000256" key="6">
    <source>
        <dbReference type="PROSITE-ProRule" id="PRU10077"/>
    </source>
</evidence>
<dbReference type="InterPro" id="IPR033694">
    <property type="entry name" value="PGPEP1_Cys_AS"/>
</dbReference>
<evidence type="ECO:0000256" key="5">
    <source>
        <dbReference type="ARBA" id="ARBA00022807"/>
    </source>
</evidence>
<keyword evidence="3" id="KW-0645">Protease</keyword>
<dbReference type="PROSITE" id="PS01334">
    <property type="entry name" value="PYRASE_CYS"/>
    <property type="match status" value="1"/>
</dbReference>
<dbReference type="SUPFAM" id="SSF53182">
    <property type="entry name" value="Pyrrolidone carboxyl peptidase (pyroglutamate aminopeptidase)"/>
    <property type="match status" value="1"/>
</dbReference>
<evidence type="ECO:0000256" key="4">
    <source>
        <dbReference type="ARBA" id="ARBA00022801"/>
    </source>
</evidence>
<sequence length="229" mass="24894">MEQLKVIIAGYDQYEGVRVNPSAEVVRMLAEQAAPESGADDDPLHGVDLRIRPVFMPISFGRAWPVLLEAIDDFDPRIVIATGLKRSARSIAMERCAVNLKDANRASGSSESAPAVRREAIDPEGPAAHWTRLPLRSILQAFARDNIPATLSSDAGTYVCNAVFYNLLNWTTAHPGVLAGFASLPPVPDPQVGQTDGLALDQQVRAGWDLVGETVRYYRRPSSSDMLIA</sequence>
<dbReference type="InterPro" id="IPR016125">
    <property type="entry name" value="Peptidase_C15-like"/>
</dbReference>
<name>A0A366KDA3_9BIFI</name>
<keyword evidence="2" id="KW-0963">Cytoplasm</keyword>
<evidence type="ECO:0000313" key="8">
    <source>
        <dbReference type="Proteomes" id="UP000252345"/>
    </source>
</evidence>
<evidence type="ECO:0000256" key="3">
    <source>
        <dbReference type="ARBA" id="ARBA00022670"/>
    </source>
</evidence>
<keyword evidence="4" id="KW-0378">Hydrolase</keyword>
<accession>A0A366KDA3</accession>
<comment type="similarity">
    <text evidence="1">Belongs to the peptidase C15 family.</text>
</comment>
<dbReference type="GO" id="GO:0006508">
    <property type="term" value="P:proteolysis"/>
    <property type="evidence" value="ECO:0007669"/>
    <property type="project" value="UniProtKB-KW"/>
</dbReference>
<organism evidence="7 8">
    <name type="scientific">Bifidobacterium xylocopae</name>
    <dbReference type="NCBI Taxonomy" id="2493119"/>
    <lineage>
        <taxon>Bacteria</taxon>
        <taxon>Bacillati</taxon>
        <taxon>Actinomycetota</taxon>
        <taxon>Actinomycetes</taxon>
        <taxon>Bifidobacteriales</taxon>
        <taxon>Bifidobacteriaceae</taxon>
        <taxon>Bifidobacterium</taxon>
    </lineage>
</organism>
<dbReference type="PANTHER" id="PTHR23402">
    <property type="entry name" value="PROTEASE FAMILY C15 PYROGLUTAMYL-PEPTIDASE I-RELATED"/>
    <property type="match status" value="1"/>
</dbReference>
<dbReference type="Gene3D" id="3.40.630.20">
    <property type="entry name" value="Peptidase C15, pyroglutamyl peptidase I-like"/>
    <property type="match status" value="1"/>
</dbReference>
<dbReference type="CDD" id="cd00501">
    <property type="entry name" value="Peptidase_C15"/>
    <property type="match status" value="1"/>
</dbReference>
<dbReference type="GO" id="GO:0005829">
    <property type="term" value="C:cytosol"/>
    <property type="evidence" value="ECO:0007669"/>
    <property type="project" value="InterPro"/>
</dbReference>
<evidence type="ECO:0000256" key="2">
    <source>
        <dbReference type="ARBA" id="ARBA00022490"/>
    </source>
</evidence>
<dbReference type="PRINTS" id="PR00706">
    <property type="entry name" value="PYROGLUPTASE"/>
</dbReference>
<dbReference type="PANTHER" id="PTHR23402:SF1">
    <property type="entry name" value="PYROGLUTAMYL-PEPTIDASE I"/>
    <property type="match status" value="1"/>
</dbReference>
<dbReference type="Pfam" id="PF01470">
    <property type="entry name" value="Peptidase_C15"/>
    <property type="match status" value="1"/>
</dbReference>
<keyword evidence="5" id="KW-0788">Thiol protease</keyword>
<evidence type="ECO:0000256" key="1">
    <source>
        <dbReference type="ARBA" id="ARBA00006641"/>
    </source>
</evidence>
<dbReference type="InterPro" id="IPR000816">
    <property type="entry name" value="Peptidase_C15"/>
</dbReference>
<dbReference type="OrthoDB" id="9779738at2"/>
<dbReference type="AlphaFoldDB" id="A0A366KDA3"/>
<comment type="catalytic activity">
    <reaction evidence="6">
        <text>Release of an N-terminal pyroglutamyl group from a polypeptide, the second amino acid generally not being Pro.</text>
        <dbReference type="EC" id="3.4.19.3"/>
    </reaction>
</comment>
<dbReference type="PIRSF" id="PIRSF015592">
    <property type="entry name" value="Prld-crbxl_pptds"/>
    <property type="match status" value="1"/>
</dbReference>
<dbReference type="EC" id="3.4.19.3" evidence="6"/>
<dbReference type="InterPro" id="IPR036440">
    <property type="entry name" value="Peptidase_C15-like_sf"/>
</dbReference>
<feature type="active site" evidence="6">
    <location>
        <position position="160"/>
    </location>
</feature>
<gene>
    <name evidence="7" type="ORF">CRD59_03910</name>
</gene>
<dbReference type="EMBL" id="PDCH01000006">
    <property type="protein sequence ID" value="RBP99357.1"/>
    <property type="molecule type" value="Genomic_DNA"/>
</dbReference>
<evidence type="ECO:0000313" key="7">
    <source>
        <dbReference type="EMBL" id="RBP99357.1"/>
    </source>
</evidence>
<dbReference type="RefSeq" id="WP_113853318.1">
    <property type="nucleotide sequence ID" value="NZ_PDCH01000006.1"/>
</dbReference>
<reference evidence="7 8" key="1">
    <citation type="submission" date="2017-10" db="EMBL/GenBank/DDBJ databases">
        <title>Bifidobacterium xylocopum sp. nov. and Bifidobacterium aemilianum sp. nov., from the carpenter bee (Xylocopa violacea) digestive tract.</title>
        <authorList>
            <person name="Alberoni D."/>
            <person name="Baffoni L."/>
            <person name="Di Gioia D."/>
            <person name="Gaggia F."/>
            <person name="Biavati B."/>
        </authorList>
    </citation>
    <scope>NUCLEOTIDE SEQUENCE [LARGE SCALE GENOMIC DNA]</scope>
    <source>
        <strain evidence="7 8">XV2</strain>
    </source>
</reference>